<dbReference type="InterPro" id="IPR016181">
    <property type="entry name" value="Acyl_CoA_acyltransferase"/>
</dbReference>
<proteinExistence type="predicted"/>
<keyword evidence="2" id="KW-0808">Transferase</keyword>
<evidence type="ECO:0000259" key="1">
    <source>
        <dbReference type="PROSITE" id="PS51186"/>
    </source>
</evidence>
<dbReference type="GO" id="GO:0008999">
    <property type="term" value="F:protein-N-terminal-alanine acetyltransferase activity"/>
    <property type="evidence" value="ECO:0007669"/>
    <property type="project" value="TreeGrafter"/>
</dbReference>
<dbReference type="SUPFAM" id="SSF55729">
    <property type="entry name" value="Acyl-CoA N-acyltransferases (Nat)"/>
    <property type="match status" value="1"/>
</dbReference>
<dbReference type="PROSITE" id="PS51186">
    <property type="entry name" value="GNAT"/>
    <property type="match status" value="1"/>
</dbReference>
<gene>
    <name evidence="2" type="ORF">SAMN02910418_01330</name>
</gene>
<dbReference type="Gene3D" id="3.40.630.30">
    <property type="match status" value="1"/>
</dbReference>
<keyword evidence="3" id="KW-1185">Reference proteome</keyword>
<dbReference type="OrthoDB" id="2061990at2"/>
<feature type="domain" description="N-acetyltransferase" evidence="1">
    <location>
        <begin position="4"/>
        <end position="153"/>
    </location>
</feature>
<dbReference type="RefSeq" id="WP_092563949.1">
    <property type="nucleotide sequence ID" value="NZ_FNQV01000007.1"/>
</dbReference>
<dbReference type="GO" id="GO:0005737">
    <property type="term" value="C:cytoplasm"/>
    <property type="evidence" value="ECO:0007669"/>
    <property type="project" value="TreeGrafter"/>
</dbReference>
<reference evidence="3" key="1">
    <citation type="submission" date="2016-10" db="EMBL/GenBank/DDBJ databases">
        <authorList>
            <person name="Varghese N."/>
            <person name="Submissions S."/>
        </authorList>
    </citation>
    <scope>NUCLEOTIDE SEQUENCE [LARGE SCALE GENOMIC DNA]</scope>
    <source>
        <strain evidence="3">KPR-1</strain>
    </source>
</reference>
<organism evidence="2 3">
    <name type="scientific">Bowdeniella nasicola</name>
    <dbReference type="NCBI Taxonomy" id="208480"/>
    <lineage>
        <taxon>Bacteria</taxon>
        <taxon>Bacillati</taxon>
        <taxon>Actinomycetota</taxon>
        <taxon>Actinomycetes</taxon>
        <taxon>Actinomycetales</taxon>
        <taxon>Actinomycetaceae</taxon>
        <taxon>Bowdeniella</taxon>
    </lineage>
</organism>
<evidence type="ECO:0000313" key="2">
    <source>
        <dbReference type="EMBL" id="SEA31064.1"/>
    </source>
</evidence>
<dbReference type="InterPro" id="IPR051908">
    <property type="entry name" value="Ribosomal_N-acetyltransferase"/>
</dbReference>
<dbReference type="AlphaFoldDB" id="A0A1H4A6I5"/>
<evidence type="ECO:0000313" key="3">
    <source>
        <dbReference type="Proteomes" id="UP000199288"/>
    </source>
</evidence>
<sequence>MTLATLRPLQLQDAGDVLAAFSSAPDMARQGDVRDEASAAAYTRWASGVDSATRAFGIVVVDHVVGCVGISIDRVNLVGWVWYWMHAEHRGKGLTSRATTTVANWALGEGGLERLELGHRANNPASGRVALVAGFTWEGVERGKFLIDGERLDVRTYGRLHDDPVPTCETLAADTSTWPPLIGEHS</sequence>
<dbReference type="Pfam" id="PF13302">
    <property type="entry name" value="Acetyltransf_3"/>
    <property type="match status" value="1"/>
</dbReference>
<dbReference type="EMBL" id="FNQV01000007">
    <property type="protein sequence ID" value="SEA31064.1"/>
    <property type="molecule type" value="Genomic_DNA"/>
</dbReference>
<name>A0A1H4A6I5_9ACTO</name>
<dbReference type="InterPro" id="IPR000182">
    <property type="entry name" value="GNAT_dom"/>
</dbReference>
<protein>
    <submittedName>
        <fullName evidence="2">Protein N-acetyltransferase, RimJ/RimL family</fullName>
    </submittedName>
</protein>
<accession>A0A1H4A6I5</accession>
<dbReference type="PANTHER" id="PTHR43441">
    <property type="entry name" value="RIBOSOMAL-PROTEIN-SERINE ACETYLTRANSFERASE"/>
    <property type="match status" value="1"/>
</dbReference>
<dbReference type="Proteomes" id="UP000199288">
    <property type="component" value="Unassembled WGS sequence"/>
</dbReference>
<dbReference type="GO" id="GO:1990189">
    <property type="term" value="F:protein N-terminal-serine acetyltransferase activity"/>
    <property type="evidence" value="ECO:0007669"/>
    <property type="project" value="TreeGrafter"/>
</dbReference>
<dbReference type="PANTHER" id="PTHR43441:SF10">
    <property type="entry name" value="ACETYLTRANSFERASE"/>
    <property type="match status" value="1"/>
</dbReference>